<keyword evidence="1" id="KW-0812">Transmembrane</keyword>
<evidence type="ECO:0000313" key="2">
    <source>
        <dbReference type="EMBL" id="MRH43833.1"/>
    </source>
</evidence>
<dbReference type="OrthoDB" id="2973330at2"/>
<gene>
    <name evidence="2" type="ORF">GH741_14415</name>
</gene>
<accession>A0A6A8DDT7</accession>
<dbReference type="RefSeq" id="WP_153737462.1">
    <property type="nucleotide sequence ID" value="NZ_WJNG01000012.1"/>
</dbReference>
<feature type="transmembrane region" description="Helical" evidence="1">
    <location>
        <begin position="44"/>
        <end position="65"/>
    </location>
</feature>
<keyword evidence="1" id="KW-0472">Membrane</keyword>
<comment type="caution">
    <text evidence="2">The sequence shown here is derived from an EMBL/GenBank/DDBJ whole genome shotgun (WGS) entry which is preliminary data.</text>
</comment>
<evidence type="ECO:0000256" key="1">
    <source>
        <dbReference type="SAM" id="Phobius"/>
    </source>
</evidence>
<dbReference type="EMBL" id="WJNG01000012">
    <property type="protein sequence ID" value="MRH43833.1"/>
    <property type="molecule type" value="Genomic_DNA"/>
</dbReference>
<name>A0A6A8DDT7_9BACI</name>
<organism evidence="2 3">
    <name type="scientific">Aquibacillus halophilus</name>
    <dbReference type="NCBI Taxonomy" id="930132"/>
    <lineage>
        <taxon>Bacteria</taxon>
        <taxon>Bacillati</taxon>
        <taxon>Bacillota</taxon>
        <taxon>Bacilli</taxon>
        <taxon>Bacillales</taxon>
        <taxon>Bacillaceae</taxon>
        <taxon>Aquibacillus</taxon>
    </lineage>
</organism>
<proteinExistence type="predicted"/>
<protein>
    <submittedName>
        <fullName evidence="2">Uncharacterized protein</fullName>
    </submittedName>
</protein>
<sequence length="133" mass="15727">MRVLGDSFKYLFYVLGFILLLVIISEINSYFASFVRDTYRVFPWVIYSTLMYMPIGIYLGIPKLIKEFTKVGKWRVNVLKIIFVGFPMLYLSFYWYLPIPVFLINPDSLFSFGTIIAGYILVDSFNKEERFFS</sequence>
<dbReference type="Proteomes" id="UP000799092">
    <property type="component" value="Unassembled WGS sequence"/>
</dbReference>
<keyword evidence="3" id="KW-1185">Reference proteome</keyword>
<dbReference type="AlphaFoldDB" id="A0A6A8DDT7"/>
<evidence type="ECO:0000313" key="3">
    <source>
        <dbReference type="Proteomes" id="UP000799092"/>
    </source>
</evidence>
<keyword evidence="1" id="KW-1133">Transmembrane helix</keyword>
<feature type="transmembrane region" description="Helical" evidence="1">
    <location>
        <begin position="12"/>
        <end position="32"/>
    </location>
</feature>
<reference evidence="2" key="1">
    <citation type="submission" date="2019-11" db="EMBL/GenBank/DDBJ databases">
        <authorList>
            <person name="Li J."/>
        </authorList>
    </citation>
    <scope>NUCLEOTIDE SEQUENCE</scope>
    <source>
        <strain evidence="2">B6B</strain>
    </source>
</reference>
<feature type="transmembrane region" description="Helical" evidence="1">
    <location>
        <begin position="77"/>
        <end position="97"/>
    </location>
</feature>